<dbReference type="Proteomes" id="UP000285190">
    <property type="component" value="Unassembled WGS sequence"/>
</dbReference>
<reference evidence="1 2" key="1">
    <citation type="submission" date="2018-09" db="EMBL/GenBank/DDBJ databases">
        <authorList>
            <person name="Zhu H."/>
        </authorList>
    </citation>
    <scope>NUCLEOTIDE SEQUENCE [LARGE SCALE GENOMIC DNA]</scope>
    <source>
        <strain evidence="1 2">K2R10-39</strain>
    </source>
</reference>
<accession>A0A418WVK3</accession>
<evidence type="ECO:0000313" key="2">
    <source>
        <dbReference type="Proteomes" id="UP000285190"/>
    </source>
</evidence>
<comment type="caution">
    <text evidence="1">The sequence shown here is derived from an EMBL/GenBank/DDBJ whole genome shotgun (WGS) entry which is preliminary data.</text>
</comment>
<sequence>MNAGGSQSAPPGRWRWNIVATAITDRAEGGPACNFDKAVFLVDAVRCAALMFRQMRNDFDHVINPHACMSLPATVSRRPHCRID</sequence>
<keyword evidence="2" id="KW-1185">Reference proteome</keyword>
<name>A0A418WVK3_9BURK</name>
<proteinExistence type="predicted"/>
<protein>
    <submittedName>
        <fullName evidence="1">Uncharacterized protein</fullName>
    </submittedName>
</protein>
<dbReference type="EMBL" id="QYUN01000003">
    <property type="protein sequence ID" value="RJF96678.1"/>
    <property type="molecule type" value="Genomic_DNA"/>
</dbReference>
<gene>
    <name evidence="1" type="ORF">D3870_19885</name>
</gene>
<organism evidence="1 2">
    <name type="scientific">Noviherbaspirillum cavernae</name>
    <dbReference type="NCBI Taxonomy" id="2320862"/>
    <lineage>
        <taxon>Bacteria</taxon>
        <taxon>Pseudomonadati</taxon>
        <taxon>Pseudomonadota</taxon>
        <taxon>Betaproteobacteria</taxon>
        <taxon>Burkholderiales</taxon>
        <taxon>Oxalobacteraceae</taxon>
        <taxon>Noviherbaspirillum</taxon>
    </lineage>
</organism>
<evidence type="ECO:0000313" key="1">
    <source>
        <dbReference type="EMBL" id="RJF96678.1"/>
    </source>
</evidence>
<dbReference type="AlphaFoldDB" id="A0A418WVK3"/>